<gene>
    <name evidence="4" type="ORF">M409DRAFT_68380</name>
</gene>
<dbReference type="PANTHER" id="PTHR35848:SF6">
    <property type="entry name" value="CUPIN TYPE-2 DOMAIN-CONTAINING PROTEIN"/>
    <property type="match status" value="1"/>
</dbReference>
<dbReference type="Proteomes" id="UP000799537">
    <property type="component" value="Unassembled WGS sequence"/>
</dbReference>
<keyword evidence="1" id="KW-0479">Metal-binding</keyword>
<accession>A0A6A6C9A9</accession>
<dbReference type="InterPro" id="IPR011051">
    <property type="entry name" value="RmlC_Cupin_sf"/>
</dbReference>
<dbReference type="InterPro" id="IPR013096">
    <property type="entry name" value="Cupin_2"/>
</dbReference>
<dbReference type="Pfam" id="PF07883">
    <property type="entry name" value="Cupin_2"/>
    <property type="match status" value="1"/>
</dbReference>
<dbReference type="GO" id="GO:0046872">
    <property type="term" value="F:metal ion binding"/>
    <property type="evidence" value="ECO:0007669"/>
    <property type="project" value="UniProtKB-KW"/>
</dbReference>
<dbReference type="InterPro" id="IPR051610">
    <property type="entry name" value="GPI/OXD"/>
</dbReference>
<evidence type="ECO:0000313" key="5">
    <source>
        <dbReference type="Proteomes" id="UP000799537"/>
    </source>
</evidence>
<feature type="compositionally biased region" description="Basic residues" evidence="2">
    <location>
        <begin position="1"/>
        <end position="10"/>
    </location>
</feature>
<dbReference type="RefSeq" id="XP_033664302.1">
    <property type="nucleotide sequence ID" value="XM_033817813.1"/>
</dbReference>
<dbReference type="AlphaFoldDB" id="A0A6A6C9A9"/>
<dbReference type="PANTHER" id="PTHR35848">
    <property type="entry name" value="OXALATE-BINDING PROTEIN"/>
    <property type="match status" value="1"/>
</dbReference>
<dbReference type="InterPro" id="IPR014710">
    <property type="entry name" value="RmlC-like_jellyroll"/>
</dbReference>
<feature type="domain" description="Cupin type-2" evidence="3">
    <location>
        <begin position="76"/>
        <end position="133"/>
    </location>
</feature>
<dbReference type="GeneID" id="54571085"/>
<dbReference type="SUPFAM" id="SSF51182">
    <property type="entry name" value="RmlC-like cupins"/>
    <property type="match status" value="1"/>
</dbReference>
<reference evidence="4" key="1">
    <citation type="journal article" date="2020" name="Stud. Mycol.">
        <title>101 Dothideomycetes genomes: a test case for predicting lifestyles and emergence of pathogens.</title>
        <authorList>
            <person name="Haridas S."/>
            <person name="Albert R."/>
            <person name="Binder M."/>
            <person name="Bloem J."/>
            <person name="Labutti K."/>
            <person name="Salamov A."/>
            <person name="Andreopoulos B."/>
            <person name="Baker S."/>
            <person name="Barry K."/>
            <person name="Bills G."/>
            <person name="Bluhm B."/>
            <person name="Cannon C."/>
            <person name="Castanera R."/>
            <person name="Culley D."/>
            <person name="Daum C."/>
            <person name="Ezra D."/>
            <person name="Gonzalez J."/>
            <person name="Henrissat B."/>
            <person name="Kuo A."/>
            <person name="Liang C."/>
            <person name="Lipzen A."/>
            <person name="Lutzoni F."/>
            <person name="Magnuson J."/>
            <person name="Mondo S."/>
            <person name="Nolan M."/>
            <person name="Ohm R."/>
            <person name="Pangilinan J."/>
            <person name="Park H.-J."/>
            <person name="Ramirez L."/>
            <person name="Alfaro M."/>
            <person name="Sun H."/>
            <person name="Tritt A."/>
            <person name="Yoshinaga Y."/>
            <person name="Zwiers L.-H."/>
            <person name="Turgeon B."/>
            <person name="Goodwin S."/>
            <person name="Spatafora J."/>
            <person name="Crous P."/>
            <person name="Grigoriev I."/>
        </authorList>
    </citation>
    <scope>NUCLEOTIDE SEQUENCE</scope>
    <source>
        <strain evidence="4">ATCC 36951</strain>
    </source>
</reference>
<organism evidence="4 5">
    <name type="scientific">Zasmidium cellare ATCC 36951</name>
    <dbReference type="NCBI Taxonomy" id="1080233"/>
    <lineage>
        <taxon>Eukaryota</taxon>
        <taxon>Fungi</taxon>
        <taxon>Dikarya</taxon>
        <taxon>Ascomycota</taxon>
        <taxon>Pezizomycotina</taxon>
        <taxon>Dothideomycetes</taxon>
        <taxon>Dothideomycetidae</taxon>
        <taxon>Mycosphaerellales</taxon>
        <taxon>Mycosphaerellaceae</taxon>
        <taxon>Zasmidium</taxon>
    </lineage>
</organism>
<protein>
    <recommendedName>
        <fullName evidence="3">Cupin type-2 domain-containing protein</fullName>
    </recommendedName>
</protein>
<proteinExistence type="predicted"/>
<dbReference type="EMBL" id="ML993608">
    <property type="protein sequence ID" value="KAF2163413.1"/>
    <property type="molecule type" value="Genomic_DNA"/>
</dbReference>
<sequence>MGNRASKLKRRTAEDQKHKTKPVFLTRSEINQKPSESFPDASKGRLIWTTLLSSGLTASEKLTAGIATCPPSVGFLGHHRHEQAELYFILEGEGLMKVDDVERRVERGGLVFIPGNAEHGISNLSGEKDLVWLYCFPTDRFEDVVYKFSNEWRVGYR</sequence>
<evidence type="ECO:0000256" key="2">
    <source>
        <dbReference type="SAM" id="MobiDB-lite"/>
    </source>
</evidence>
<keyword evidence="5" id="KW-1185">Reference proteome</keyword>
<name>A0A6A6C9A9_ZASCE</name>
<dbReference type="OrthoDB" id="445803at2759"/>
<evidence type="ECO:0000259" key="3">
    <source>
        <dbReference type="Pfam" id="PF07883"/>
    </source>
</evidence>
<evidence type="ECO:0000256" key="1">
    <source>
        <dbReference type="ARBA" id="ARBA00022723"/>
    </source>
</evidence>
<dbReference type="Gene3D" id="2.60.120.10">
    <property type="entry name" value="Jelly Rolls"/>
    <property type="match status" value="1"/>
</dbReference>
<evidence type="ECO:0000313" key="4">
    <source>
        <dbReference type="EMBL" id="KAF2163413.1"/>
    </source>
</evidence>
<feature type="region of interest" description="Disordered" evidence="2">
    <location>
        <begin position="1"/>
        <end position="22"/>
    </location>
</feature>